<protein>
    <submittedName>
        <fullName evidence="1">Uncharacterized protein</fullName>
    </submittedName>
</protein>
<dbReference type="InterPro" id="IPR012337">
    <property type="entry name" value="RNaseH-like_sf"/>
</dbReference>
<sequence>MTGSCHLTLTAPHMILIATDEAGYGPKLGPLVVAASAWKIPINTADRSDLQRAFAAVAGPVTVAGRRVVVDDSKTVFQPRSATKKSGGYGKLECVTLAGARWCGLADGRLDIVDDLAPQDRARINAAPWLAGLMKQSIETKQGSPLIDAWQSGGAILSGLKARVVTAEAFNQACAAGGNKSDLLSQTTLTLVKDLLDELSISSGEPVAVFCDRHGGRRYYAGPLQSVFEGTLVRVIAESKTESSYTVPYRGDEFTIRFTVKGDSFTPVAFSSMVAKYMREKAMESLNTYFADLSTVPLRPTAGYPVDADRFLEDIGPIIQKQGFDLATLVRSR</sequence>
<accession>A0A5B9M9Z1</accession>
<name>A0A5B9M9Z1_9BACT</name>
<dbReference type="EMBL" id="CP036264">
    <property type="protein sequence ID" value="QEF98032.1"/>
    <property type="molecule type" value="Genomic_DNA"/>
</dbReference>
<dbReference type="InterPro" id="IPR036397">
    <property type="entry name" value="RNaseH_sf"/>
</dbReference>
<dbReference type="AlphaFoldDB" id="A0A5B9M9Z1"/>
<gene>
    <name evidence="1" type="ORF">Mal15_20790</name>
</gene>
<dbReference type="Proteomes" id="UP000321353">
    <property type="component" value="Chromosome"/>
</dbReference>
<dbReference type="KEGG" id="smam:Mal15_20790"/>
<dbReference type="Gene3D" id="3.30.420.10">
    <property type="entry name" value="Ribonuclease H-like superfamily/Ribonuclease H"/>
    <property type="match status" value="2"/>
</dbReference>
<keyword evidence="2" id="KW-1185">Reference proteome</keyword>
<reference evidence="1 2" key="1">
    <citation type="submission" date="2019-02" db="EMBL/GenBank/DDBJ databases">
        <title>Planctomycetal bacteria perform biofilm scaping via a novel small molecule.</title>
        <authorList>
            <person name="Jeske O."/>
            <person name="Boedeker C."/>
            <person name="Wiegand S."/>
            <person name="Breitling P."/>
            <person name="Kallscheuer N."/>
            <person name="Jogler M."/>
            <person name="Rohde M."/>
            <person name="Petersen J."/>
            <person name="Medema M.H."/>
            <person name="Surup F."/>
            <person name="Jogler C."/>
        </authorList>
    </citation>
    <scope>NUCLEOTIDE SEQUENCE [LARGE SCALE GENOMIC DNA]</scope>
    <source>
        <strain evidence="1 2">Mal15</strain>
    </source>
</reference>
<evidence type="ECO:0000313" key="2">
    <source>
        <dbReference type="Proteomes" id="UP000321353"/>
    </source>
</evidence>
<proteinExistence type="predicted"/>
<evidence type="ECO:0000313" key="1">
    <source>
        <dbReference type="EMBL" id="QEF98032.1"/>
    </source>
</evidence>
<organism evidence="1 2">
    <name type="scientific">Stieleria maiorica</name>
    <dbReference type="NCBI Taxonomy" id="2795974"/>
    <lineage>
        <taxon>Bacteria</taxon>
        <taxon>Pseudomonadati</taxon>
        <taxon>Planctomycetota</taxon>
        <taxon>Planctomycetia</taxon>
        <taxon>Pirellulales</taxon>
        <taxon>Pirellulaceae</taxon>
        <taxon>Stieleria</taxon>
    </lineage>
</organism>
<dbReference type="GO" id="GO:0003676">
    <property type="term" value="F:nucleic acid binding"/>
    <property type="evidence" value="ECO:0007669"/>
    <property type="project" value="InterPro"/>
</dbReference>
<dbReference type="SUPFAM" id="SSF53098">
    <property type="entry name" value="Ribonuclease H-like"/>
    <property type="match status" value="1"/>
</dbReference>